<organism evidence="9 10">
    <name type="scientific">Sphingomonas brevis</name>
    <dbReference type="NCBI Taxonomy" id="2908206"/>
    <lineage>
        <taxon>Bacteria</taxon>
        <taxon>Pseudomonadati</taxon>
        <taxon>Pseudomonadota</taxon>
        <taxon>Alphaproteobacteria</taxon>
        <taxon>Sphingomonadales</taxon>
        <taxon>Sphingomonadaceae</taxon>
        <taxon>Sphingomonas</taxon>
    </lineage>
</organism>
<gene>
    <name evidence="7 9" type="primary">pgl</name>
    <name evidence="9" type="ORF">LZ518_07885</name>
</gene>
<sequence>MIEAEWWDYDSVEEMADAVAGDIGFIIESALDARGEALIALPGGKTPLPVFAKLAQAKLNWKKVTIIPTDERLVPLTDEKSNIRAIAQAFLPSGARVYPISSDITDYKLAGNSANAKLSDLRFPLDLAWLGVGADGHTASIFAGPDLDEALNAPKGRHAVGVMPDPMPAEAPVPRITLTRSAILSARTVLITVTGEAKKELLERAIEDGHSSKLPIGRVLAEAEQPIDIHWAP</sequence>
<feature type="domain" description="Glucosamine/galactosamine-6-phosphate isomerase" evidence="8">
    <location>
        <begin position="12"/>
        <end position="223"/>
    </location>
</feature>
<name>A0ABT0S9I4_9SPHN</name>
<dbReference type="SUPFAM" id="SSF100950">
    <property type="entry name" value="NagB/RpiA/CoA transferase-like"/>
    <property type="match status" value="1"/>
</dbReference>
<reference evidence="9" key="1">
    <citation type="submission" date="2022-05" db="EMBL/GenBank/DDBJ databases">
        <authorList>
            <person name="Jo J.-H."/>
            <person name="Im W.-T."/>
        </authorList>
    </citation>
    <scope>NUCLEOTIDE SEQUENCE</scope>
    <source>
        <strain evidence="9">RB56-2</strain>
    </source>
</reference>
<comment type="catalytic activity">
    <reaction evidence="1 7">
        <text>6-phospho-D-glucono-1,5-lactone + H2O = 6-phospho-D-gluconate + H(+)</text>
        <dbReference type="Rhea" id="RHEA:12556"/>
        <dbReference type="ChEBI" id="CHEBI:15377"/>
        <dbReference type="ChEBI" id="CHEBI:15378"/>
        <dbReference type="ChEBI" id="CHEBI:57955"/>
        <dbReference type="ChEBI" id="CHEBI:58759"/>
        <dbReference type="EC" id="3.1.1.31"/>
    </reaction>
</comment>
<evidence type="ECO:0000256" key="1">
    <source>
        <dbReference type="ARBA" id="ARBA00000832"/>
    </source>
</evidence>
<dbReference type="Proteomes" id="UP001165383">
    <property type="component" value="Unassembled WGS sequence"/>
</dbReference>
<protein>
    <recommendedName>
        <fullName evidence="6 7">6-phosphogluconolactonase</fullName>
        <shortName evidence="7">6PGL</shortName>
        <ecNumber evidence="5 7">3.1.1.31</ecNumber>
    </recommendedName>
</protein>
<dbReference type="PANTHER" id="PTHR11054:SF0">
    <property type="entry name" value="6-PHOSPHOGLUCONOLACTONASE"/>
    <property type="match status" value="1"/>
</dbReference>
<evidence type="ECO:0000256" key="7">
    <source>
        <dbReference type="RuleBase" id="RU365095"/>
    </source>
</evidence>
<evidence type="ECO:0000256" key="3">
    <source>
        <dbReference type="ARBA" id="ARBA00004961"/>
    </source>
</evidence>
<evidence type="ECO:0000256" key="6">
    <source>
        <dbReference type="ARBA" id="ARBA00020337"/>
    </source>
</evidence>
<comment type="pathway">
    <text evidence="3 7">Carbohydrate degradation; pentose phosphate pathway; D-ribulose 5-phosphate from D-glucose 6-phosphate (oxidative stage): step 2/3.</text>
</comment>
<comment type="similarity">
    <text evidence="4 7">Belongs to the glucosamine/galactosamine-6-phosphate isomerase family. 6-phosphogluconolactonase subfamily.</text>
</comment>
<dbReference type="InterPro" id="IPR005900">
    <property type="entry name" value="6-phosphogluconolactonase_DevB"/>
</dbReference>
<dbReference type="EC" id="3.1.1.31" evidence="5 7"/>
<dbReference type="Pfam" id="PF01182">
    <property type="entry name" value="Glucosamine_iso"/>
    <property type="match status" value="1"/>
</dbReference>
<dbReference type="GO" id="GO:0017057">
    <property type="term" value="F:6-phosphogluconolactonase activity"/>
    <property type="evidence" value="ECO:0007669"/>
    <property type="project" value="UniProtKB-EC"/>
</dbReference>
<dbReference type="EMBL" id="JAMGBB010000001">
    <property type="protein sequence ID" value="MCL6741048.1"/>
    <property type="molecule type" value="Genomic_DNA"/>
</dbReference>
<dbReference type="InterPro" id="IPR039104">
    <property type="entry name" value="6PGL"/>
</dbReference>
<dbReference type="PANTHER" id="PTHR11054">
    <property type="entry name" value="6-PHOSPHOGLUCONOLACTONASE"/>
    <property type="match status" value="1"/>
</dbReference>
<proteinExistence type="inferred from homology"/>
<keyword evidence="7 9" id="KW-0378">Hydrolase</keyword>
<evidence type="ECO:0000256" key="4">
    <source>
        <dbReference type="ARBA" id="ARBA00010662"/>
    </source>
</evidence>
<comment type="function">
    <text evidence="2 7">Hydrolysis of 6-phosphogluconolactone to 6-phosphogluconate.</text>
</comment>
<evidence type="ECO:0000256" key="2">
    <source>
        <dbReference type="ARBA" id="ARBA00002681"/>
    </source>
</evidence>
<dbReference type="CDD" id="cd01400">
    <property type="entry name" value="6PGL"/>
    <property type="match status" value="1"/>
</dbReference>
<evidence type="ECO:0000256" key="5">
    <source>
        <dbReference type="ARBA" id="ARBA00013198"/>
    </source>
</evidence>
<dbReference type="InterPro" id="IPR037171">
    <property type="entry name" value="NagB/RpiA_transferase-like"/>
</dbReference>
<dbReference type="InterPro" id="IPR006148">
    <property type="entry name" value="Glc/Gal-6P_isomerase"/>
</dbReference>
<evidence type="ECO:0000313" key="9">
    <source>
        <dbReference type="EMBL" id="MCL6741048.1"/>
    </source>
</evidence>
<accession>A0ABT0S9I4</accession>
<dbReference type="Gene3D" id="3.40.50.1360">
    <property type="match status" value="1"/>
</dbReference>
<dbReference type="RefSeq" id="WP_249915454.1">
    <property type="nucleotide sequence ID" value="NZ_JAMGBB010000001.1"/>
</dbReference>
<evidence type="ECO:0000259" key="8">
    <source>
        <dbReference type="Pfam" id="PF01182"/>
    </source>
</evidence>
<dbReference type="NCBIfam" id="TIGR01198">
    <property type="entry name" value="pgl"/>
    <property type="match status" value="1"/>
</dbReference>
<evidence type="ECO:0000313" key="10">
    <source>
        <dbReference type="Proteomes" id="UP001165383"/>
    </source>
</evidence>
<comment type="caution">
    <text evidence="9">The sequence shown here is derived from an EMBL/GenBank/DDBJ whole genome shotgun (WGS) entry which is preliminary data.</text>
</comment>
<keyword evidence="10" id="KW-1185">Reference proteome</keyword>